<keyword evidence="2" id="KW-0547">Nucleotide-binding</keyword>
<sequence>MCGITGGIGPSAPSKLLLDAQLKSIEHRGPDDTGTYVNHGIGLGMCRLAIVEIAAGKQPASDAAEQIHIVWNGEIYNYRELRQELEQSGIHCRTSSESEVVINLYLKFGLDFINKLNGMFAIAIHDARDNSLHLIRDRMGKKPLWFSQLSDGTLFFASEVRALMHARPDRTLRTDMIAEVMQYGYINAPYSAFNEISQLPPASVMTWHNSKVTTTAYWSPDFDTKVNISYDDALETTKQLIEKAVERRLISERPLGSFLSGGYDSTIVTACMAKLMSEKVQTYSIGFDNAQYNEAHHAKEVANYLGTNHHEEILSPDPALVVEKISHVLDQPFADSSIVPTYLLAKFARENLIVALGGDGGDEVFGGYDRYLAAPVMQQLNPILGLARSALNVAGKSSFGNTRKISRVVSQLTSKASLADRYSSILSLAQPQDLTALLNPSLRTNIANSAFTHQFAAGNISSFDRMIRSDLTAYLPGDLLVKVDIATMANSLELRSPMLDVNVVEWGLSLPRKYKIKGFETKHILKDVARSLVPANLIDRPKMGFGIPRAQWLRNGMKEMVIDTLTDTTATQRGWFNPIEVKKVVDIHMAGQDKDSLIWPMLMLELWARTWLDQ</sequence>
<dbReference type="InterPro" id="IPR001962">
    <property type="entry name" value="Asn_synthase"/>
</dbReference>
<dbReference type="GO" id="GO:0005524">
    <property type="term" value="F:ATP binding"/>
    <property type="evidence" value="ECO:0007669"/>
    <property type="project" value="UniProtKB-KW"/>
</dbReference>
<dbReference type="PANTHER" id="PTHR43284">
    <property type="entry name" value="ASPARAGINE SYNTHETASE (GLUTAMINE-HYDROLYZING)"/>
    <property type="match status" value="1"/>
</dbReference>
<dbReference type="GO" id="GO:0004066">
    <property type="term" value="F:asparagine synthase (glutamine-hydrolyzing) activity"/>
    <property type="evidence" value="ECO:0007669"/>
    <property type="project" value="InterPro"/>
</dbReference>
<keyword evidence="3" id="KW-0067">ATP-binding</keyword>
<dbReference type="AlphaFoldDB" id="A0A6J7AKB6"/>
<dbReference type="SUPFAM" id="SSF52402">
    <property type="entry name" value="Adenine nucleotide alpha hydrolases-like"/>
    <property type="match status" value="1"/>
</dbReference>
<dbReference type="PIRSF" id="PIRSF001589">
    <property type="entry name" value="Asn_synthetase_glu-h"/>
    <property type="match status" value="1"/>
</dbReference>
<comment type="similarity">
    <text evidence="1">Belongs to the asparagine synthetase family.</text>
</comment>
<dbReference type="InterPro" id="IPR033738">
    <property type="entry name" value="AsnB_N"/>
</dbReference>
<dbReference type="Pfam" id="PF00733">
    <property type="entry name" value="Asn_synthase"/>
    <property type="match status" value="1"/>
</dbReference>
<evidence type="ECO:0000313" key="6">
    <source>
        <dbReference type="EMBL" id="CAB4833391.1"/>
    </source>
</evidence>
<dbReference type="Pfam" id="PF13537">
    <property type="entry name" value="GATase_7"/>
    <property type="match status" value="1"/>
</dbReference>
<dbReference type="PROSITE" id="PS51278">
    <property type="entry name" value="GATASE_TYPE_2"/>
    <property type="match status" value="1"/>
</dbReference>
<evidence type="ECO:0000259" key="5">
    <source>
        <dbReference type="PROSITE" id="PS51278"/>
    </source>
</evidence>
<dbReference type="InterPro" id="IPR006426">
    <property type="entry name" value="Asn_synth_AEB"/>
</dbReference>
<name>A0A6J7AKB6_9ZZZZ</name>
<dbReference type="Gene3D" id="3.40.50.620">
    <property type="entry name" value="HUPs"/>
    <property type="match status" value="1"/>
</dbReference>
<dbReference type="InterPro" id="IPR017932">
    <property type="entry name" value="GATase_2_dom"/>
</dbReference>
<evidence type="ECO:0000256" key="2">
    <source>
        <dbReference type="ARBA" id="ARBA00022741"/>
    </source>
</evidence>
<dbReference type="NCBIfam" id="TIGR01536">
    <property type="entry name" value="asn_synth_AEB"/>
    <property type="match status" value="1"/>
</dbReference>
<evidence type="ECO:0000256" key="3">
    <source>
        <dbReference type="ARBA" id="ARBA00022840"/>
    </source>
</evidence>
<gene>
    <name evidence="6" type="ORF">UFOPK3167_01283</name>
</gene>
<keyword evidence="4" id="KW-0315">Glutamine amidotransferase</keyword>
<evidence type="ECO:0000256" key="1">
    <source>
        <dbReference type="ARBA" id="ARBA00005752"/>
    </source>
</evidence>
<evidence type="ECO:0000256" key="4">
    <source>
        <dbReference type="ARBA" id="ARBA00022962"/>
    </source>
</evidence>
<dbReference type="CDD" id="cd00712">
    <property type="entry name" value="AsnB"/>
    <property type="match status" value="1"/>
</dbReference>
<dbReference type="GO" id="GO:0005829">
    <property type="term" value="C:cytosol"/>
    <property type="evidence" value="ECO:0007669"/>
    <property type="project" value="TreeGrafter"/>
</dbReference>
<dbReference type="InterPro" id="IPR051786">
    <property type="entry name" value="ASN_synthetase/amidase"/>
</dbReference>
<dbReference type="InterPro" id="IPR029055">
    <property type="entry name" value="Ntn_hydrolases_N"/>
</dbReference>
<dbReference type="EMBL" id="CAFABF010000107">
    <property type="protein sequence ID" value="CAB4833391.1"/>
    <property type="molecule type" value="Genomic_DNA"/>
</dbReference>
<dbReference type="Gene3D" id="3.60.20.10">
    <property type="entry name" value="Glutamine Phosphoribosylpyrophosphate, subunit 1, domain 1"/>
    <property type="match status" value="1"/>
</dbReference>
<protein>
    <submittedName>
        <fullName evidence="6">Unannotated protein</fullName>
    </submittedName>
</protein>
<dbReference type="SUPFAM" id="SSF56235">
    <property type="entry name" value="N-terminal nucleophile aminohydrolases (Ntn hydrolases)"/>
    <property type="match status" value="1"/>
</dbReference>
<dbReference type="PANTHER" id="PTHR43284:SF1">
    <property type="entry name" value="ASPARAGINE SYNTHETASE"/>
    <property type="match status" value="1"/>
</dbReference>
<dbReference type="GO" id="GO:0006529">
    <property type="term" value="P:asparagine biosynthetic process"/>
    <property type="evidence" value="ECO:0007669"/>
    <property type="project" value="InterPro"/>
</dbReference>
<proteinExistence type="inferred from homology"/>
<reference evidence="6" key="1">
    <citation type="submission" date="2020-05" db="EMBL/GenBank/DDBJ databases">
        <authorList>
            <person name="Chiriac C."/>
            <person name="Salcher M."/>
            <person name="Ghai R."/>
            <person name="Kavagutti S V."/>
        </authorList>
    </citation>
    <scope>NUCLEOTIDE SEQUENCE</scope>
</reference>
<feature type="domain" description="Glutamine amidotransferase type-2" evidence="5">
    <location>
        <begin position="2"/>
        <end position="210"/>
    </location>
</feature>
<organism evidence="6">
    <name type="scientific">freshwater metagenome</name>
    <dbReference type="NCBI Taxonomy" id="449393"/>
    <lineage>
        <taxon>unclassified sequences</taxon>
        <taxon>metagenomes</taxon>
        <taxon>ecological metagenomes</taxon>
    </lineage>
</organism>
<accession>A0A6J7AKB6</accession>
<dbReference type="InterPro" id="IPR014729">
    <property type="entry name" value="Rossmann-like_a/b/a_fold"/>
</dbReference>
<dbReference type="CDD" id="cd01991">
    <property type="entry name" value="Asn_synthase_B_C"/>
    <property type="match status" value="1"/>
</dbReference>